<comment type="caution">
    <text evidence="1">The sequence shown here is derived from an EMBL/GenBank/DDBJ whole genome shotgun (WGS) entry which is preliminary data.</text>
</comment>
<name>A0A1J5SID4_9ZZZZ</name>
<dbReference type="EMBL" id="MLJW01000036">
    <property type="protein sequence ID" value="OIR07659.1"/>
    <property type="molecule type" value="Genomic_DNA"/>
</dbReference>
<proteinExistence type="predicted"/>
<gene>
    <name evidence="1" type="ORF">GALL_103240</name>
</gene>
<dbReference type="AlphaFoldDB" id="A0A1J5SID4"/>
<protein>
    <submittedName>
        <fullName evidence="1">Uncharacterized protein</fullName>
    </submittedName>
</protein>
<reference evidence="1" key="1">
    <citation type="submission" date="2016-10" db="EMBL/GenBank/DDBJ databases">
        <title>Sequence of Gallionella enrichment culture.</title>
        <authorList>
            <person name="Poehlein A."/>
            <person name="Muehling M."/>
            <person name="Daniel R."/>
        </authorList>
    </citation>
    <scope>NUCLEOTIDE SEQUENCE</scope>
</reference>
<organism evidence="1">
    <name type="scientific">mine drainage metagenome</name>
    <dbReference type="NCBI Taxonomy" id="410659"/>
    <lineage>
        <taxon>unclassified sequences</taxon>
        <taxon>metagenomes</taxon>
        <taxon>ecological metagenomes</taxon>
    </lineage>
</organism>
<sequence length="303" mass="33702">MISRRNREYITIQLLETQRMLELVGTHPVMSVSLKQKEKFLLAQLEKIPVDKKDTKVVLMFNGNPVKGSLGIDASFIGKVTVPFQNMVTAEFAHRVDGKVGKRGQLNKQDESRLFLTALPRGSFGIELSKLESSDLFEDNQLSDSLSHVSKLIESSSKSDEDFAAELDGTTPRIITSLKEFFKAVSDDKAGVTIESGGIRCELNPIEVKSAFDRVSGTTTTENSKTINGVLKGILLESWKFDFIDDASNTITGRIDENLTEDQVSSYITNYFNKTCKAVLKEGKVLFKNGRERISYILSSIEA</sequence>
<evidence type="ECO:0000313" key="1">
    <source>
        <dbReference type="EMBL" id="OIR07659.1"/>
    </source>
</evidence>
<accession>A0A1J5SID4</accession>